<dbReference type="Gene3D" id="3.40.50.300">
    <property type="entry name" value="P-loop containing nucleotide triphosphate hydrolases"/>
    <property type="match status" value="1"/>
</dbReference>
<dbReference type="InterPro" id="IPR051620">
    <property type="entry name" value="ORF904-like_C"/>
</dbReference>
<evidence type="ECO:0000313" key="5">
    <source>
        <dbReference type="EMBL" id="QHT78395.1"/>
    </source>
</evidence>
<dbReference type="EMBL" id="MN739931">
    <property type="protein sequence ID" value="QHT78395.1"/>
    <property type="molecule type" value="Genomic_DNA"/>
</dbReference>
<dbReference type="InterPro" id="IPR027417">
    <property type="entry name" value="P-loop_NTPase"/>
</dbReference>
<keyword evidence="2" id="KW-0378">Hydrolase</keyword>
<dbReference type="AlphaFoldDB" id="A0A6C0HE26"/>
<evidence type="ECO:0000256" key="3">
    <source>
        <dbReference type="ARBA" id="ARBA00022840"/>
    </source>
</evidence>
<evidence type="ECO:0000256" key="2">
    <source>
        <dbReference type="ARBA" id="ARBA00022801"/>
    </source>
</evidence>
<protein>
    <recommendedName>
        <fullName evidence="4">SF3 helicase domain-containing protein</fullName>
    </recommendedName>
</protein>
<organism evidence="5">
    <name type="scientific">viral metagenome</name>
    <dbReference type="NCBI Taxonomy" id="1070528"/>
    <lineage>
        <taxon>unclassified sequences</taxon>
        <taxon>metagenomes</taxon>
        <taxon>organismal metagenomes</taxon>
    </lineage>
</organism>
<evidence type="ECO:0000259" key="4">
    <source>
        <dbReference type="PROSITE" id="PS51206"/>
    </source>
</evidence>
<dbReference type="PANTHER" id="PTHR35372">
    <property type="entry name" value="ATP BINDING PROTEIN-RELATED"/>
    <property type="match status" value="1"/>
</dbReference>
<evidence type="ECO:0000256" key="1">
    <source>
        <dbReference type="ARBA" id="ARBA00022741"/>
    </source>
</evidence>
<dbReference type="InterPro" id="IPR056443">
    <property type="entry name" value="AEP_C962R"/>
</dbReference>
<dbReference type="Pfam" id="PF23162">
    <property type="entry name" value="AEP_C962R"/>
    <property type="match status" value="1"/>
</dbReference>
<dbReference type="PROSITE" id="PS51206">
    <property type="entry name" value="SF3_HELICASE_1"/>
    <property type="match status" value="1"/>
</dbReference>
<sequence>MTATSQFKDLNEFLAKHSAKIEKKESNVSPTHTRIPDQNLNIYGGSYIIPREELATFMSLYYQNVFVKKKLEYLTEKQLENNGPILIDIDMRYSIDIETRQHSREHILDMLNLLYLEELKEFLIFEPNKTFPIYVFEKPDVNRLADGSLTKDGVHIIIGIQLDHILQMMLRDRIVSKIDEIWELPLINGWDAVFDEGISKGTTNWQMYGSRKPGNQAYELTQYYLVSYDSRDGEFMVEERNKAEIDLSKDLYKLSAQYDQHIKFELNPKIKEEYEERAKNGTKKTKKPSSKNKVKLLCNDQESDNTIQLEDITDADKLKQAVDKTMSELTFNEYYIKEAHEYTQVLPAKYYEPGSHLLNRQVAFALKHTDERLFLSWVMLRSKASDFDYSTIPNLYYQWTRYFKDRPNGVTLRSIMYWAKQDAFDEYERVKKTTRDYYIEETLSCPTEFDFAIVLHHMCKEKYVCNSLVNKSWYIFKDHRWELDRGETLRMFISVEMYNAYQSKVNSWMNEMQHYDPTDERYASMSKRVKIGTEISSRLKRTNDKNNIMREAAALFFDKDFDKNMDSNKWLMCFKNGVIDIKNRIFRDGMPLDYITKSTNINYEHFDGEKHGEMSQQILKFMEQLFPIKTLNTYMWQHLASVLIGENINQTFNIYRGSGSNGKSMFTELLRYALGEYYSEIPVTLVTEKRPGIGGTSSEIIQLKGVRYAVMQEPSKDARINEGMMKQLTGDSTLSGRALYHEQETFAIQFHLVLCTNTLFEVMSNDDGTWRRIRICDFLSKFVNPGEKFQLSDNPYQFPKDFSLKDKLKTWAEVFASMLVKLAFEKQGVVDECDIVKASSNKYRQGQDHISAFVGEMVGKKEGKSVKRNELWEQFKMWFQEQQGNRKMPKGVELYEYMDNKFGKGKRDGWHGVEILYDQEGDYDDVNEL</sequence>
<reference evidence="5" key="1">
    <citation type="journal article" date="2020" name="Nature">
        <title>Giant virus diversity and host interactions through global metagenomics.</title>
        <authorList>
            <person name="Schulz F."/>
            <person name="Roux S."/>
            <person name="Paez-Espino D."/>
            <person name="Jungbluth S."/>
            <person name="Walsh D.A."/>
            <person name="Denef V.J."/>
            <person name="McMahon K.D."/>
            <person name="Konstantinidis K.T."/>
            <person name="Eloe-Fadrosh E.A."/>
            <person name="Kyrpides N.C."/>
            <person name="Woyke T."/>
        </authorList>
    </citation>
    <scope>NUCLEOTIDE SEQUENCE</scope>
    <source>
        <strain evidence="5">GVMAG-M-3300023179-91</strain>
    </source>
</reference>
<dbReference type="GO" id="GO:0005524">
    <property type="term" value="F:ATP binding"/>
    <property type="evidence" value="ECO:0007669"/>
    <property type="project" value="UniProtKB-KW"/>
</dbReference>
<name>A0A6C0HE26_9ZZZZ</name>
<dbReference type="GO" id="GO:0016787">
    <property type="term" value="F:hydrolase activity"/>
    <property type="evidence" value="ECO:0007669"/>
    <property type="project" value="UniProtKB-KW"/>
</dbReference>
<keyword evidence="1" id="KW-0547">Nucleotide-binding</keyword>
<dbReference type="Pfam" id="PF08706">
    <property type="entry name" value="D5_N"/>
    <property type="match status" value="1"/>
</dbReference>
<proteinExistence type="predicted"/>
<dbReference type="InterPro" id="IPR014015">
    <property type="entry name" value="Helicase_SF3_DNA-vir"/>
</dbReference>
<dbReference type="InterPro" id="IPR014818">
    <property type="entry name" value="Phage/plasmid_primase_P4_C"/>
</dbReference>
<dbReference type="SMART" id="SM00885">
    <property type="entry name" value="D5_N"/>
    <property type="match status" value="1"/>
</dbReference>
<keyword evidence="3" id="KW-0067">ATP-binding</keyword>
<dbReference type="PANTHER" id="PTHR35372:SF2">
    <property type="entry name" value="SF3 HELICASE DOMAIN-CONTAINING PROTEIN"/>
    <property type="match status" value="1"/>
</dbReference>
<feature type="domain" description="SF3 helicase" evidence="4">
    <location>
        <begin position="630"/>
        <end position="807"/>
    </location>
</feature>
<dbReference type="InterPro" id="IPR006500">
    <property type="entry name" value="Helicase_put_C_phage/plasmid"/>
</dbReference>
<accession>A0A6C0HE26</accession>
<dbReference type="NCBIfam" id="TIGR01613">
    <property type="entry name" value="primase_Cterm"/>
    <property type="match status" value="1"/>
</dbReference>